<dbReference type="OrthoDB" id="9776792at2"/>
<accession>A0A2U1K760</accession>
<dbReference type="NCBIfam" id="TIGR02590">
    <property type="entry name" value="cas_Csh2"/>
    <property type="match status" value="1"/>
</dbReference>
<dbReference type="EMBL" id="QCZG01000003">
    <property type="protein sequence ID" value="PWA13095.1"/>
    <property type="molecule type" value="Genomic_DNA"/>
</dbReference>
<dbReference type="Proteomes" id="UP000245998">
    <property type="component" value="Unassembled WGS sequence"/>
</dbReference>
<dbReference type="RefSeq" id="WP_116553381.1">
    <property type="nucleotide sequence ID" value="NZ_QCZG01000003.1"/>
</dbReference>
<organism evidence="1 2">
    <name type="scientific">Pueribacillus theae</name>
    <dbReference type="NCBI Taxonomy" id="2171751"/>
    <lineage>
        <taxon>Bacteria</taxon>
        <taxon>Bacillati</taxon>
        <taxon>Bacillota</taxon>
        <taxon>Bacilli</taxon>
        <taxon>Bacillales</taxon>
        <taxon>Bacillaceae</taxon>
        <taxon>Pueribacillus</taxon>
    </lineage>
</organism>
<protein>
    <submittedName>
        <fullName evidence="1">Type I-B CRISPR-associated protein Cas7/Csh2</fullName>
    </submittedName>
</protein>
<sequence>MKVNNGELLFVKSVKDGIPNRDPLNDSDARRIFPEEDGRISLSDVSIKRDVRDFVVAMYPDGAEKNHVFVQAVTNDKGKLLGRKSLAMKIAETVGKEKEAKQDMKKVLIEHAFDVRTFGIVYSENPKFHLTGPVQFAWAHSMHPVDTHYVQGTVTMPSSDAASGGEEKSQGTIWTSYTLPFAVFSMAGVINAKSAEHTNMTQEDQELLIRGLWQGTQNRHARGRGQQEPLFLVHVEYNDPFYRIGSLEDMVKLHPEEDAWRQDDKRPSSIKEIVLDATDLIDTLSKQKHKIQRCRIWKQPLLRVQGNIEPYIQEIAW</sequence>
<dbReference type="InterPro" id="IPR013419">
    <property type="entry name" value="CRISPR-assoc_prot_Cas7/Csh2"/>
</dbReference>
<dbReference type="AlphaFoldDB" id="A0A2U1K760"/>
<evidence type="ECO:0000313" key="2">
    <source>
        <dbReference type="Proteomes" id="UP000245998"/>
    </source>
</evidence>
<reference evidence="1 2" key="1">
    <citation type="submission" date="2018-04" db="EMBL/GenBank/DDBJ databases">
        <title>Camelliibacillus theae gen. nov., sp. nov., isolated from Pu'er tea.</title>
        <authorList>
            <person name="Niu L."/>
        </authorList>
    </citation>
    <scope>NUCLEOTIDE SEQUENCE [LARGE SCALE GENOMIC DNA]</scope>
    <source>
        <strain evidence="1 2">T8</strain>
    </source>
</reference>
<keyword evidence="2" id="KW-1185">Reference proteome</keyword>
<gene>
    <name evidence="1" type="primary">cas7b</name>
    <name evidence="1" type="ORF">DCC39_02910</name>
</gene>
<dbReference type="InterPro" id="IPR006482">
    <property type="entry name" value="Cas7_Csh2/Csh2"/>
</dbReference>
<name>A0A2U1K760_9BACI</name>
<dbReference type="NCBIfam" id="TIGR01595">
    <property type="entry name" value="cas_CT1132"/>
    <property type="match status" value="1"/>
</dbReference>
<dbReference type="GO" id="GO:0043571">
    <property type="term" value="P:maintenance of CRISPR repeat elements"/>
    <property type="evidence" value="ECO:0007669"/>
    <property type="project" value="InterPro"/>
</dbReference>
<proteinExistence type="predicted"/>
<dbReference type="Pfam" id="PF05107">
    <property type="entry name" value="Cas_Cas7"/>
    <property type="match status" value="1"/>
</dbReference>
<evidence type="ECO:0000313" key="1">
    <source>
        <dbReference type="EMBL" id="PWA13095.1"/>
    </source>
</evidence>
<comment type="caution">
    <text evidence="1">The sequence shown here is derived from an EMBL/GenBank/DDBJ whole genome shotgun (WGS) entry which is preliminary data.</text>
</comment>